<dbReference type="AlphaFoldDB" id="A0A951USW8"/>
<reference evidence="1" key="1">
    <citation type="submission" date="2021-05" db="EMBL/GenBank/DDBJ databases">
        <authorList>
            <person name="Pietrasiak N."/>
            <person name="Ward R."/>
            <person name="Stajich J.E."/>
            <person name="Kurbessoian T."/>
        </authorList>
    </citation>
    <scope>NUCLEOTIDE SEQUENCE</scope>
    <source>
        <strain evidence="1">GSE-NOS-MK-12-04C</strain>
    </source>
</reference>
<sequence length="125" mass="14668">MGLRLQVEIKESLEELEKAVKYATTASSKERLQMLYWLKSGQVTSLLIPQIYLNRITHILFLCCHRELQRHLSKVHLNPMRLHLEIWKFMIFAVQAKEFIRHALIMLLIGVQQSSKAIAVEVTER</sequence>
<protein>
    <submittedName>
        <fullName evidence="1">Uncharacterized protein</fullName>
    </submittedName>
</protein>
<comment type="caution">
    <text evidence="1">The sequence shown here is derived from an EMBL/GenBank/DDBJ whole genome shotgun (WGS) entry which is preliminary data.</text>
</comment>
<reference evidence="1" key="2">
    <citation type="journal article" date="2022" name="Microbiol. Resour. Announc.">
        <title>Metagenome Sequencing to Explore Phylogenomics of Terrestrial Cyanobacteria.</title>
        <authorList>
            <person name="Ward R.D."/>
            <person name="Stajich J.E."/>
            <person name="Johansen J.R."/>
            <person name="Huntemann M."/>
            <person name="Clum A."/>
            <person name="Foster B."/>
            <person name="Foster B."/>
            <person name="Roux S."/>
            <person name="Palaniappan K."/>
            <person name="Varghese N."/>
            <person name="Mukherjee S."/>
            <person name="Reddy T.B.K."/>
            <person name="Daum C."/>
            <person name="Copeland A."/>
            <person name="Chen I.A."/>
            <person name="Ivanova N.N."/>
            <person name="Kyrpides N.C."/>
            <person name="Shapiro N."/>
            <person name="Eloe-Fadrosh E.A."/>
            <person name="Pietrasiak N."/>
        </authorList>
    </citation>
    <scope>NUCLEOTIDE SEQUENCE</scope>
    <source>
        <strain evidence="1">GSE-NOS-MK-12-04C</strain>
    </source>
</reference>
<proteinExistence type="predicted"/>
<dbReference type="Proteomes" id="UP000729701">
    <property type="component" value="Unassembled WGS sequence"/>
</dbReference>
<gene>
    <name evidence="1" type="ORF">KME60_02210</name>
</gene>
<evidence type="ECO:0000313" key="1">
    <source>
        <dbReference type="EMBL" id="MBW4666270.1"/>
    </source>
</evidence>
<organism evidence="1 2">
    <name type="scientific">Cyanomargarita calcarea GSE-NOS-MK-12-04C</name>
    <dbReference type="NCBI Taxonomy" id="2839659"/>
    <lineage>
        <taxon>Bacteria</taxon>
        <taxon>Bacillati</taxon>
        <taxon>Cyanobacteriota</taxon>
        <taxon>Cyanophyceae</taxon>
        <taxon>Nostocales</taxon>
        <taxon>Cyanomargaritaceae</taxon>
        <taxon>Cyanomargarita</taxon>
    </lineage>
</organism>
<dbReference type="EMBL" id="JAHHGZ010000002">
    <property type="protein sequence ID" value="MBW4666270.1"/>
    <property type="molecule type" value="Genomic_DNA"/>
</dbReference>
<evidence type="ECO:0000313" key="2">
    <source>
        <dbReference type="Proteomes" id="UP000729701"/>
    </source>
</evidence>
<name>A0A951USW8_9CYAN</name>
<accession>A0A951USW8</accession>